<keyword evidence="1" id="KW-1133">Transmembrane helix</keyword>
<reference evidence="2 3" key="1">
    <citation type="submission" date="2018-09" db="EMBL/GenBank/DDBJ databases">
        <title>Murine metabolic-syndrome-specific gut microbial biobank.</title>
        <authorList>
            <person name="Liu C."/>
        </authorList>
    </citation>
    <scope>NUCLEOTIDE SEQUENCE [LARGE SCALE GENOMIC DNA]</scope>
    <source>
        <strain evidence="2 3">0.1xD8-82</strain>
    </source>
</reference>
<keyword evidence="1" id="KW-0472">Membrane</keyword>
<keyword evidence="3" id="KW-1185">Reference proteome</keyword>
<keyword evidence="1" id="KW-0812">Transmembrane</keyword>
<dbReference type="OrthoDB" id="5244042at2"/>
<proteinExistence type="predicted"/>
<accession>A0A3A9AKM2</accession>
<gene>
    <name evidence="2" type="ORF">D7V94_07955</name>
</gene>
<comment type="caution">
    <text evidence="2">The sequence shown here is derived from an EMBL/GenBank/DDBJ whole genome shotgun (WGS) entry which is preliminary data.</text>
</comment>
<evidence type="ECO:0000313" key="3">
    <source>
        <dbReference type="Proteomes" id="UP000280696"/>
    </source>
</evidence>
<dbReference type="InterPro" id="IPR027981">
    <property type="entry name" value="DUF4446"/>
</dbReference>
<dbReference type="EMBL" id="RAYQ01000006">
    <property type="protein sequence ID" value="RKI92002.1"/>
    <property type="molecule type" value="Genomic_DNA"/>
</dbReference>
<organism evidence="2 3">
    <name type="scientific">Parablautia intestinalis</name>
    <dbReference type="NCBI Taxonomy" id="2320100"/>
    <lineage>
        <taxon>Bacteria</taxon>
        <taxon>Bacillati</taxon>
        <taxon>Bacillota</taxon>
        <taxon>Clostridia</taxon>
        <taxon>Lachnospirales</taxon>
        <taxon>Lachnospiraceae</taxon>
        <taxon>Parablautia</taxon>
    </lineage>
</organism>
<evidence type="ECO:0000256" key="1">
    <source>
        <dbReference type="SAM" id="Phobius"/>
    </source>
</evidence>
<name>A0A3A9AKM2_9FIRM</name>
<dbReference type="Pfam" id="PF14584">
    <property type="entry name" value="DUF4446"/>
    <property type="match status" value="1"/>
</dbReference>
<evidence type="ECO:0000313" key="2">
    <source>
        <dbReference type="EMBL" id="RKI92002.1"/>
    </source>
</evidence>
<sequence>MNNYFFTSIGLENMDIGIILTILASIILILLILNIVNMCLISKLKKKYKKFMNGKNANSLENEIIALFEDNKFIKSSIEKNKKDIRTLYHKFESSFQKIGIIKYDAFSQIGGKLSFCLALLDENNNGFILNSVHSTDGCYSYTKEIKNGECKNSLSDEEIEALQAAIEKK</sequence>
<feature type="transmembrane region" description="Helical" evidence="1">
    <location>
        <begin position="16"/>
        <end position="40"/>
    </location>
</feature>
<dbReference type="Proteomes" id="UP000280696">
    <property type="component" value="Unassembled WGS sequence"/>
</dbReference>
<protein>
    <submittedName>
        <fullName evidence="2">DUF4446 family protein</fullName>
    </submittedName>
</protein>
<dbReference type="RefSeq" id="WP_120468556.1">
    <property type="nucleotide sequence ID" value="NZ_CATAJS010000028.1"/>
</dbReference>
<dbReference type="AlphaFoldDB" id="A0A3A9AKM2"/>